<sequence>MSQPHCQTDNMTLVEEMVIASARPANGRTCCGMLVKGVDGTTVTLGSKSESRERRKNNLSGEELDQIEDQYLNLASYSNKLIWADKKSKKSEASGIYYSIEVSKDPAKAFEQEALESIAKRHAVIMDSWDFYRIICSLLRDRRKYKEVYRKMQLDPVFPYLNSMTGLDDPGETGYVNHDKALIQKDLPKYSRMTRWEVAKDTPMRLCRRWWRSAIRWRAASEWKKWVWDPSRKCQPCSLRKAEKKYDGDLLKVTDCCVPWSLSRGIGTFVVGRVYFILFE</sequence>
<keyword evidence="2" id="KW-1185">Reference proteome</keyword>
<dbReference type="EMBL" id="CAKOGP040001114">
    <property type="protein sequence ID" value="CAJ1943694.1"/>
    <property type="molecule type" value="Genomic_DNA"/>
</dbReference>
<dbReference type="Proteomes" id="UP001295423">
    <property type="component" value="Unassembled WGS sequence"/>
</dbReference>
<accession>A0AAD2CRA2</accession>
<protein>
    <submittedName>
        <fullName evidence="1">Uncharacterized protein</fullName>
    </submittedName>
</protein>
<organism evidence="1 2">
    <name type="scientific">Cylindrotheca closterium</name>
    <dbReference type="NCBI Taxonomy" id="2856"/>
    <lineage>
        <taxon>Eukaryota</taxon>
        <taxon>Sar</taxon>
        <taxon>Stramenopiles</taxon>
        <taxon>Ochrophyta</taxon>
        <taxon>Bacillariophyta</taxon>
        <taxon>Bacillariophyceae</taxon>
        <taxon>Bacillariophycidae</taxon>
        <taxon>Bacillariales</taxon>
        <taxon>Bacillariaceae</taxon>
        <taxon>Cylindrotheca</taxon>
    </lineage>
</organism>
<gene>
    <name evidence="1" type="ORF">CYCCA115_LOCUS8568</name>
</gene>
<name>A0AAD2CRA2_9STRA</name>
<reference evidence="1" key="1">
    <citation type="submission" date="2023-08" db="EMBL/GenBank/DDBJ databases">
        <authorList>
            <person name="Audoor S."/>
            <person name="Bilcke G."/>
        </authorList>
    </citation>
    <scope>NUCLEOTIDE SEQUENCE</scope>
</reference>
<proteinExistence type="predicted"/>
<comment type="caution">
    <text evidence="1">The sequence shown here is derived from an EMBL/GenBank/DDBJ whole genome shotgun (WGS) entry which is preliminary data.</text>
</comment>
<dbReference type="AlphaFoldDB" id="A0AAD2CRA2"/>
<evidence type="ECO:0000313" key="1">
    <source>
        <dbReference type="EMBL" id="CAJ1943694.1"/>
    </source>
</evidence>
<evidence type="ECO:0000313" key="2">
    <source>
        <dbReference type="Proteomes" id="UP001295423"/>
    </source>
</evidence>